<dbReference type="Gene3D" id="3.90.1200.10">
    <property type="match status" value="1"/>
</dbReference>
<evidence type="ECO:0000256" key="2">
    <source>
        <dbReference type="ARBA" id="ARBA00007599"/>
    </source>
</evidence>
<evidence type="ECO:0000256" key="10">
    <source>
        <dbReference type="ARBA" id="ARBA00032441"/>
    </source>
</evidence>
<dbReference type="AlphaFoldDB" id="A0A0B1PZC9"/>
<keyword evidence="9" id="KW-0460">Magnesium</keyword>
<feature type="domain" description="Aminoglycoside phosphotransferase" evidence="11">
    <location>
        <begin position="174"/>
        <end position="422"/>
    </location>
</feature>
<evidence type="ECO:0000256" key="7">
    <source>
        <dbReference type="ARBA" id="ARBA00022741"/>
    </source>
</evidence>
<protein>
    <recommendedName>
        <fullName evidence="3">tRNA threonylcarbamoyladenosine biosynthesis protein TsaE</fullName>
    </recommendedName>
    <alternativeName>
        <fullName evidence="10">t(6)A37 threonylcarbamoyladenosine biosynthesis protein TsaE</fullName>
    </alternativeName>
</protein>
<evidence type="ECO:0000256" key="6">
    <source>
        <dbReference type="ARBA" id="ARBA00022723"/>
    </source>
</evidence>
<dbReference type="Gene3D" id="3.40.50.300">
    <property type="entry name" value="P-loop containing nucleotide triphosphate hydrolases"/>
    <property type="match status" value="1"/>
</dbReference>
<comment type="subcellular location">
    <subcellularLocation>
        <location evidence="1">Cytoplasm</location>
    </subcellularLocation>
</comment>
<dbReference type="InterPro" id="IPR003442">
    <property type="entry name" value="T6A_TsaE"/>
</dbReference>
<dbReference type="SUPFAM" id="SSF56112">
    <property type="entry name" value="Protein kinase-like (PK-like)"/>
    <property type="match status" value="1"/>
</dbReference>
<dbReference type="GO" id="GO:0005524">
    <property type="term" value="F:ATP binding"/>
    <property type="evidence" value="ECO:0007669"/>
    <property type="project" value="UniProtKB-KW"/>
</dbReference>
<dbReference type="InterPro" id="IPR002575">
    <property type="entry name" value="Aminoglycoside_PTrfase"/>
</dbReference>
<comment type="caution">
    <text evidence="12">The sequence shown here is derived from an EMBL/GenBank/DDBJ whole genome shotgun (WGS) entry which is preliminary data.</text>
</comment>
<keyword evidence="6" id="KW-0479">Metal-binding</keyword>
<evidence type="ECO:0000256" key="9">
    <source>
        <dbReference type="ARBA" id="ARBA00022842"/>
    </source>
</evidence>
<dbReference type="OrthoDB" id="9809275at2"/>
<name>A0A0B1PZC9_9HYPH</name>
<dbReference type="PANTHER" id="PTHR33540:SF2">
    <property type="entry name" value="TRNA THREONYLCARBAMOYLADENOSINE BIOSYNTHESIS PROTEIN TSAE"/>
    <property type="match status" value="1"/>
</dbReference>
<dbReference type="Proteomes" id="UP000030826">
    <property type="component" value="Unassembled WGS sequence"/>
</dbReference>
<dbReference type="InterPro" id="IPR011009">
    <property type="entry name" value="Kinase-like_dom_sf"/>
</dbReference>
<dbReference type="EMBL" id="JRFJ01000006">
    <property type="protein sequence ID" value="KHJ53464.1"/>
    <property type="molecule type" value="Genomic_DNA"/>
</dbReference>
<keyword evidence="5" id="KW-0819">tRNA processing</keyword>
<comment type="similarity">
    <text evidence="2">Belongs to the TsaE family.</text>
</comment>
<proteinExistence type="inferred from homology"/>
<evidence type="ECO:0000256" key="4">
    <source>
        <dbReference type="ARBA" id="ARBA00022490"/>
    </source>
</evidence>
<evidence type="ECO:0000256" key="8">
    <source>
        <dbReference type="ARBA" id="ARBA00022840"/>
    </source>
</evidence>
<keyword evidence="8" id="KW-0067">ATP-binding</keyword>
<dbReference type="InterPro" id="IPR012180">
    <property type="entry name" value="Bifunc_ATPase/PTrfase"/>
</dbReference>
<evidence type="ECO:0000259" key="11">
    <source>
        <dbReference type="Pfam" id="PF01636"/>
    </source>
</evidence>
<dbReference type="NCBIfam" id="TIGR00150">
    <property type="entry name" value="T6A_YjeE"/>
    <property type="match status" value="1"/>
</dbReference>
<dbReference type="STRING" id="370622.LA66_18930"/>
<dbReference type="Pfam" id="PF01636">
    <property type="entry name" value="APH"/>
    <property type="match status" value="1"/>
</dbReference>
<dbReference type="GO" id="GO:0005737">
    <property type="term" value="C:cytoplasm"/>
    <property type="evidence" value="ECO:0007669"/>
    <property type="project" value="UniProtKB-SubCell"/>
</dbReference>
<accession>A0A0B1PZC9</accession>
<dbReference type="Gene3D" id="3.30.200.20">
    <property type="entry name" value="Phosphorylase Kinase, domain 1"/>
    <property type="match status" value="1"/>
</dbReference>
<keyword evidence="4" id="KW-0963">Cytoplasm</keyword>
<reference evidence="12 13" key="1">
    <citation type="submission" date="2014-09" db="EMBL/GenBank/DDBJ databases">
        <title>Isolation and characterization of Aurantimonas altamirensis ON-56566 from clinical sample following a dog bite.</title>
        <authorList>
            <person name="Eshaghi A."/>
            <person name="Li A."/>
            <person name="Shahinas D."/>
            <person name="Bahn P."/>
            <person name="Kus J.V."/>
            <person name="Patel S.N."/>
        </authorList>
    </citation>
    <scope>NUCLEOTIDE SEQUENCE [LARGE SCALE GENOMIC DNA]</scope>
    <source>
        <strain evidence="12 13">ON-56566</strain>
    </source>
</reference>
<evidence type="ECO:0000256" key="5">
    <source>
        <dbReference type="ARBA" id="ARBA00022694"/>
    </source>
</evidence>
<dbReference type="InterPro" id="IPR027417">
    <property type="entry name" value="P-loop_NTPase"/>
</dbReference>
<keyword evidence="7" id="KW-0547">Nucleotide-binding</keyword>
<dbReference type="RefSeq" id="WP_039195589.1">
    <property type="nucleotide sequence ID" value="NZ_JRFJ01000006.1"/>
</dbReference>
<dbReference type="Pfam" id="PF02367">
    <property type="entry name" value="TsaE"/>
    <property type="match status" value="1"/>
</dbReference>
<gene>
    <name evidence="12" type="ORF">LA66_18930</name>
</gene>
<evidence type="ECO:0000256" key="3">
    <source>
        <dbReference type="ARBA" id="ARBA00019010"/>
    </source>
</evidence>
<dbReference type="SUPFAM" id="SSF52540">
    <property type="entry name" value="P-loop containing nucleoside triphosphate hydrolases"/>
    <property type="match status" value="1"/>
</dbReference>
<evidence type="ECO:0000256" key="1">
    <source>
        <dbReference type="ARBA" id="ARBA00004496"/>
    </source>
</evidence>
<dbReference type="GO" id="GO:0046872">
    <property type="term" value="F:metal ion binding"/>
    <property type="evidence" value="ECO:0007669"/>
    <property type="project" value="UniProtKB-KW"/>
</dbReference>
<evidence type="ECO:0000313" key="12">
    <source>
        <dbReference type="EMBL" id="KHJ53464.1"/>
    </source>
</evidence>
<dbReference type="PANTHER" id="PTHR33540">
    <property type="entry name" value="TRNA THREONYLCARBAMOYLADENOSINE BIOSYNTHESIS PROTEIN TSAE"/>
    <property type="match status" value="1"/>
</dbReference>
<dbReference type="PIRSF" id="PIRSF036599">
    <property type="entry name" value="AtpPhos"/>
    <property type="match status" value="1"/>
</dbReference>
<evidence type="ECO:0000313" key="13">
    <source>
        <dbReference type="Proteomes" id="UP000030826"/>
    </source>
</evidence>
<sequence>MVTVDPGLIVHLRDEGATHAFAQDLAAILRTGDVVAMTGDLGAGKTTLARALIRQLAGEPDLEVPSPTYTLTQTYETAPKVTHFDLYRLADDSELDELGFEEAAETGIVLVEWPERARQVLEEANLTIALRIAPDGGRDATLSPTPELALRLARSLAIRQFLVDAGFDGAHRMPFPADASMRRYERATHDGRSMVLMDAPAQPPGPAIRGGRAYTEIAHIARDVRPFVAIAEELTARGFTAPRILAADVPAGLVLLSDLGVEGIVTPDGVPIPARYEASARALARLHAEDFTGPIETRHGFAWAIPPFDRPALAIEVELLADWYWPRQHGEPIPDAKRDAFRAAWSATFDALEGARRGLVMRDFHSPNILWQAAEDGPRRIGLLDFQDAMIGPVAYDLASLAQDARVDMPLELEEAVSAAYLEEALAIDPTFDAEMHAAQYAIMAAQRATKLLGLFVRLHERDGKPQYLRHIPRIQTYLNRSLAHPANARLKAIYDDWGVTGAWRTTDET</sequence>
<organism evidence="12 13">
    <name type="scientific">Aureimonas altamirensis</name>
    <dbReference type="NCBI Taxonomy" id="370622"/>
    <lineage>
        <taxon>Bacteria</taxon>
        <taxon>Pseudomonadati</taxon>
        <taxon>Pseudomonadota</taxon>
        <taxon>Alphaproteobacteria</taxon>
        <taxon>Hyphomicrobiales</taxon>
        <taxon>Aurantimonadaceae</taxon>
        <taxon>Aureimonas</taxon>
    </lineage>
</organism>
<dbReference type="GO" id="GO:0002949">
    <property type="term" value="P:tRNA threonylcarbamoyladenosine modification"/>
    <property type="evidence" value="ECO:0007669"/>
    <property type="project" value="InterPro"/>
</dbReference>